<feature type="transmembrane region" description="Helical" evidence="12">
    <location>
        <begin position="174"/>
        <end position="196"/>
    </location>
</feature>
<keyword evidence="4" id="KW-0762">Sugar transport</keyword>
<evidence type="ECO:0000259" key="14">
    <source>
        <dbReference type="PROSITE" id="PS51103"/>
    </source>
</evidence>
<dbReference type="PROSITE" id="PS51103">
    <property type="entry name" value="PTS_EIIC_TYPE_1"/>
    <property type="match status" value="1"/>
</dbReference>
<evidence type="ECO:0000256" key="11">
    <source>
        <dbReference type="PROSITE-ProRule" id="PRU00421"/>
    </source>
</evidence>
<feature type="transmembrane region" description="Helical" evidence="12">
    <location>
        <begin position="386"/>
        <end position="404"/>
    </location>
</feature>
<dbReference type="InterPro" id="IPR036878">
    <property type="entry name" value="Glu_permease_IIB"/>
</dbReference>
<keyword evidence="3" id="KW-1003">Cell membrane</keyword>
<evidence type="ECO:0000313" key="16">
    <source>
        <dbReference type="Proteomes" id="UP001597041"/>
    </source>
</evidence>
<dbReference type="InterPro" id="IPR050429">
    <property type="entry name" value="PTS_Glucose_EIICBA"/>
</dbReference>
<dbReference type="PANTHER" id="PTHR30009">
    <property type="entry name" value="CYTOCHROME C-TYPE SYNTHESIS PROTEIN AND PTS TRANSMEMBRANE COMPONENT"/>
    <property type="match status" value="1"/>
</dbReference>
<dbReference type="RefSeq" id="WP_379593615.1">
    <property type="nucleotide sequence ID" value="NZ_JBHTKK010000023.1"/>
</dbReference>
<feature type="transmembrane region" description="Helical" evidence="12">
    <location>
        <begin position="91"/>
        <end position="108"/>
    </location>
</feature>
<dbReference type="InterPro" id="IPR003352">
    <property type="entry name" value="PTS_EIIC"/>
</dbReference>
<dbReference type="PROSITE" id="PS51098">
    <property type="entry name" value="PTS_EIIB_TYPE_1"/>
    <property type="match status" value="1"/>
</dbReference>
<accession>A0ABW3NM33</accession>
<keyword evidence="9 12" id="KW-1133">Transmembrane helix</keyword>
<keyword evidence="7 12" id="KW-0812">Transmembrane</keyword>
<dbReference type="PANTHER" id="PTHR30009:SF12">
    <property type="entry name" value="PHOSPHOTRANSFERASE IIC COMPONENT GLVC"/>
    <property type="match status" value="1"/>
</dbReference>
<evidence type="ECO:0000256" key="5">
    <source>
        <dbReference type="ARBA" id="ARBA00022679"/>
    </source>
</evidence>
<feature type="transmembrane region" description="Helical" evidence="12">
    <location>
        <begin position="52"/>
        <end position="79"/>
    </location>
</feature>
<dbReference type="SUPFAM" id="SSF55604">
    <property type="entry name" value="Glucose permease domain IIB"/>
    <property type="match status" value="1"/>
</dbReference>
<dbReference type="EC" id="2.7.1.-" evidence="15"/>
<evidence type="ECO:0000256" key="6">
    <source>
        <dbReference type="ARBA" id="ARBA00022683"/>
    </source>
</evidence>
<dbReference type="NCBIfam" id="TIGR02005">
    <property type="entry name" value="PTS-IIBC-alpha"/>
    <property type="match status" value="1"/>
</dbReference>
<evidence type="ECO:0000256" key="9">
    <source>
        <dbReference type="ARBA" id="ARBA00022989"/>
    </source>
</evidence>
<dbReference type="InterPro" id="IPR001996">
    <property type="entry name" value="PTS_IIB_1"/>
</dbReference>
<dbReference type="Gene3D" id="3.30.1360.60">
    <property type="entry name" value="Glucose permease domain IIB"/>
    <property type="match status" value="1"/>
</dbReference>
<feature type="domain" description="PTS EIIB type-1" evidence="13">
    <location>
        <begin position="452"/>
        <end position="534"/>
    </location>
</feature>
<name>A0ABW3NM33_9BACI</name>
<evidence type="ECO:0000256" key="1">
    <source>
        <dbReference type="ARBA" id="ARBA00004651"/>
    </source>
</evidence>
<reference evidence="16" key="1">
    <citation type="journal article" date="2019" name="Int. J. Syst. Evol. Microbiol.">
        <title>The Global Catalogue of Microorganisms (GCM) 10K type strain sequencing project: providing services to taxonomists for standard genome sequencing and annotation.</title>
        <authorList>
            <consortium name="The Broad Institute Genomics Platform"/>
            <consortium name="The Broad Institute Genome Sequencing Center for Infectious Disease"/>
            <person name="Wu L."/>
            <person name="Ma J."/>
        </authorList>
    </citation>
    <scope>NUCLEOTIDE SEQUENCE [LARGE SCALE GENOMIC DNA]</scope>
    <source>
        <strain evidence="16">CCUG 56608</strain>
    </source>
</reference>
<feature type="transmembrane region" description="Helical" evidence="12">
    <location>
        <begin position="208"/>
        <end position="228"/>
    </location>
</feature>
<evidence type="ECO:0000256" key="8">
    <source>
        <dbReference type="ARBA" id="ARBA00022777"/>
    </source>
</evidence>
<comment type="subcellular location">
    <subcellularLocation>
        <location evidence="1">Cell membrane</location>
        <topology evidence="1">Multi-pass membrane protein</topology>
    </subcellularLocation>
</comment>
<dbReference type="Pfam" id="PF00367">
    <property type="entry name" value="PTS_EIIB"/>
    <property type="match status" value="1"/>
</dbReference>
<organism evidence="15 16">
    <name type="scientific">Oceanobacillus locisalsi</name>
    <dbReference type="NCBI Taxonomy" id="546107"/>
    <lineage>
        <taxon>Bacteria</taxon>
        <taxon>Bacillati</taxon>
        <taxon>Bacillota</taxon>
        <taxon>Bacilli</taxon>
        <taxon>Bacillales</taxon>
        <taxon>Bacillaceae</taxon>
        <taxon>Oceanobacillus</taxon>
    </lineage>
</organism>
<dbReference type="Proteomes" id="UP001597041">
    <property type="component" value="Unassembled WGS sequence"/>
</dbReference>
<dbReference type="EMBL" id="JBHTKK010000023">
    <property type="protein sequence ID" value="MFD1067496.1"/>
    <property type="molecule type" value="Genomic_DNA"/>
</dbReference>
<dbReference type="InterPro" id="IPR010975">
    <property type="entry name" value="PTS_IIBC_a_glc"/>
</dbReference>
<dbReference type="Pfam" id="PF02378">
    <property type="entry name" value="PTS_EIIC"/>
    <property type="match status" value="1"/>
</dbReference>
<comment type="caution">
    <text evidence="15">The sequence shown here is derived from an EMBL/GenBank/DDBJ whole genome shotgun (WGS) entry which is preliminary data.</text>
</comment>
<dbReference type="GO" id="GO:0016740">
    <property type="term" value="F:transferase activity"/>
    <property type="evidence" value="ECO:0007669"/>
    <property type="project" value="UniProtKB-KW"/>
</dbReference>
<evidence type="ECO:0000256" key="3">
    <source>
        <dbReference type="ARBA" id="ARBA00022475"/>
    </source>
</evidence>
<keyword evidence="2" id="KW-0813">Transport</keyword>
<keyword evidence="6" id="KW-0598">Phosphotransferase system</keyword>
<gene>
    <name evidence="15" type="ORF">ACFQ19_15930</name>
</gene>
<feature type="transmembrane region" description="Helical" evidence="12">
    <location>
        <begin position="331"/>
        <end position="355"/>
    </location>
</feature>
<feature type="transmembrane region" description="Helical" evidence="12">
    <location>
        <begin position="275"/>
        <end position="296"/>
    </location>
</feature>
<dbReference type="CDD" id="cd00212">
    <property type="entry name" value="PTS_IIB_glc"/>
    <property type="match status" value="1"/>
</dbReference>
<evidence type="ECO:0000256" key="10">
    <source>
        <dbReference type="ARBA" id="ARBA00023136"/>
    </source>
</evidence>
<proteinExistence type="predicted"/>
<evidence type="ECO:0000259" key="13">
    <source>
        <dbReference type="PROSITE" id="PS51098"/>
    </source>
</evidence>
<feature type="active site" description="Phosphocysteine intermediate; for EIIB activity" evidence="11">
    <location>
        <position position="474"/>
    </location>
</feature>
<protein>
    <submittedName>
        <fullName evidence="15">Alpha-glucoside-specific PTS transporter subunit IIBC</fullName>
        <ecNumber evidence="15">2.7.1.-</ecNumber>
    </submittedName>
</protein>
<evidence type="ECO:0000313" key="15">
    <source>
        <dbReference type="EMBL" id="MFD1067496.1"/>
    </source>
</evidence>
<evidence type="ECO:0000256" key="7">
    <source>
        <dbReference type="ARBA" id="ARBA00022692"/>
    </source>
</evidence>
<dbReference type="NCBIfam" id="TIGR00826">
    <property type="entry name" value="EIIB_glc"/>
    <property type="match status" value="1"/>
</dbReference>
<dbReference type="PROSITE" id="PS01035">
    <property type="entry name" value="PTS_EIIB_TYPE_1_CYS"/>
    <property type="match status" value="1"/>
</dbReference>
<keyword evidence="5 15" id="KW-0808">Transferase</keyword>
<feature type="domain" description="PTS EIIC type-1" evidence="14">
    <location>
        <begin position="1"/>
        <end position="420"/>
    </location>
</feature>
<feature type="transmembrane region" description="Helical" evidence="12">
    <location>
        <begin position="128"/>
        <end position="154"/>
    </location>
</feature>
<evidence type="ECO:0000256" key="2">
    <source>
        <dbReference type="ARBA" id="ARBA00022448"/>
    </source>
</evidence>
<evidence type="ECO:0000256" key="4">
    <source>
        <dbReference type="ARBA" id="ARBA00022597"/>
    </source>
</evidence>
<keyword evidence="16" id="KW-1185">Reference proteome</keyword>
<dbReference type="InterPro" id="IPR013013">
    <property type="entry name" value="PTS_EIIC_1"/>
</dbReference>
<feature type="transmembrane region" description="Helical" evidence="12">
    <location>
        <begin position="235"/>
        <end position="255"/>
    </location>
</feature>
<keyword evidence="8" id="KW-0418">Kinase</keyword>
<sequence>MLQKIQRFGGAMFTPVLLFAFAGIMVALASVFQNPLIMGSLANEDTLWFQLWDIVASGAWTVFRQMELLFVIGLPIGLAKKAHARAVMESLVIYLTFNYFISSILQYFGGSFGVDFSADPEASETTGLTLIAGIKTLDTSIIGSIAIAALVVWLHNRYFDKKLPEWLGIFQGSAYVVILGFIVTLPLAFLTCLIWPMVQNGINSLQTFFISSGSVGIFVYSFLVRILIPTGLHHFVYAPFMLGPAIVSEGIQVNWLNNLSEFAQSQESLKTLFPAGGFSLYGCVKMFAPPGIAFAFYKTAKPENRKKVLALVVPATITAVVAGITEPIEFTFLFIAPVLFVVYSLLGAVMAVVMYQFGVSGDFSSGLINSAARNWIPLFGNHWDTYVIQFIIGIAFVFIYYYVFKYLILKMKLQTPGREETGNVKLYTKKDYKEKKNETEDDGSKPKASENKEKAMLFLEGLGGAENIESVTNCATRLRLNVKDPSLVEDDAFFKEAGGMGLVKNNNAIQIIVGLSVPNVREEFEALLNQQDSTE</sequence>
<feature type="transmembrane region" description="Helical" evidence="12">
    <location>
        <begin position="12"/>
        <end position="32"/>
    </location>
</feature>
<dbReference type="InterPro" id="IPR018113">
    <property type="entry name" value="PTrfase_EIIB_Cys"/>
</dbReference>
<evidence type="ECO:0000256" key="12">
    <source>
        <dbReference type="SAM" id="Phobius"/>
    </source>
</evidence>
<keyword evidence="10 12" id="KW-0472">Membrane</keyword>